<dbReference type="SUPFAM" id="SSF47616">
    <property type="entry name" value="GST C-terminal domain-like"/>
    <property type="match status" value="1"/>
</dbReference>
<dbReference type="GO" id="GO:0016034">
    <property type="term" value="F:maleylacetoacetate isomerase activity"/>
    <property type="evidence" value="ECO:0007669"/>
    <property type="project" value="TreeGrafter"/>
</dbReference>
<dbReference type="Gene3D" id="1.20.1050.10">
    <property type="match status" value="1"/>
</dbReference>
<evidence type="ECO:0000313" key="3">
    <source>
        <dbReference type="EMBL" id="RVT91696.1"/>
    </source>
</evidence>
<feature type="region of interest" description="Disordered" evidence="1">
    <location>
        <begin position="1"/>
        <end position="26"/>
    </location>
</feature>
<comment type="caution">
    <text evidence="3">The sequence shown here is derived from an EMBL/GenBank/DDBJ whole genome shotgun (WGS) entry which is preliminary data.</text>
</comment>
<dbReference type="GO" id="GO:0006559">
    <property type="term" value="P:L-phenylalanine catabolic process"/>
    <property type="evidence" value="ECO:0007669"/>
    <property type="project" value="TreeGrafter"/>
</dbReference>
<dbReference type="Pfam" id="PF13410">
    <property type="entry name" value="GST_C_2"/>
    <property type="match status" value="1"/>
</dbReference>
<dbReference type="Proteomes" id="UP000282957">
    <property type="component" value="Unassembled WGS sequence"/>
</dbReference>
<protein>
    <submittedName>
        <fullName evidence="3">Glutathione S-transferase</fullName>
    </submittedName>
</protein>
<evidence type="ECO:0000256" key="1">
    <source>
        <dbReference type="SAM" id="MobiDB-lite"/>
    </source>
</evidence>
<evidence type="ECO:0000259" key="2">
    <source>
        <dbReference type="PROSITE" id="PS50404"/>
    </source>
</evidence>
<gene>
    <name evidence="3" type="ORF">EOD42_20435</name>
</gene>
<dbReference type="InterPro" id="IPR004045">
    <property type="entry name" value="Glutathione_S-Trfase_N"/>
</dbReference>
<dbReference type="SUPFAM" id="SSF52833">
    <property type="entry name" value="Thioredoxin-like"/>
    <property type="match status" value="1"/>
</dbReference>
<keyword evidence="4" id="KW-1185">Reference proteome</keyword>
<reference evidence="3 4" key="1">
    <citation type="submission" date="2019-01" db="EMBL/GenBank/DDBJ databases">
        <authorList>
            <person name="Chen W.-M."/>
        </authorList>
    </citation>
    <scope>NUCLEOTIDE SEQUENCE [LARGE SCALE GENOMIC DNA]</scope>
    <source>
        <strain evidence="3 4">CCP-6</strain>
    </source>
</reference>
<dbReference type="InterPro" id="IPR036249">
    <property type="entry name" value="Thioredoxin-like_sf"/>
</dbReference>
<dbReference type="PANTHER" id="PTHR42673:SF4">
    <property type="entry name" value="MALEYLACETOACETATE ISOMERASE"/>
    <property type="match status" value="1"/>
</dbReference>
<evidence type="ECO:0000313" key="4">
    <source>
        <dbReference type="Proteomes" id="UP000282957"/>
    </source>
</evidence>
<feature type="compositionally biased region" description="Pro residues" evidence="1">
    <location>
        <begin position="11"/>
        <end position="25"/>
    </location>
</feature>
<sequence length="245" mass="27332">MSGSKTRKKPAAPPAPAAPAQPPAAPRAVLNISTRNYSSWSMRGWLLARLAGLDFSVHIVSPEDPQARAELLNNSSSILLPCLEHEGARVWDTLGIAEYLNEQFPEARLFPGDRVARARCRSICGEMHAGFQALRASLPMNLRAHVPNFPVWSAARADIARIQNLWRDCLAQWGGPWLFGAEKTVADAMFAPVVTRFRSYDVKLDEVCEAYARTVESWPDFQEWVQAARAEPEARITELEFDAEF</sequence>
<dbReference type="Gene3D" id="3.40.30.10">
    <property type="entry name" value="Glutaredoxin"/>
    <property type="match status" value="1"/>
</dbReference>
<feature type="compositionally biased region" description="Basic residues" evidence="1">
    <location>
        <begin position="1"/>
        <end position="10"/>
    </location>
</feature>
<dbReference type="Pfam" id="PF13409">
    <property type="entry name" value="GST_N_2"/>
    <property type="match status" value="1"/>
</dbReference>
<dbReference type="InterPro" id="IPR036282">
    <property type="entry name" value="Glutathione-S-Trfase_C_sf"/>
</dbReference>
<name>A0A437M293_9PROT</name>
<dbReference type="RefSeq" id="WP_127789443.1">
    <property type="nucleotide sequence ID" value="NZ_SACL01000009.1"/>
</dbReference>
<proteinExistence type="predicted"/>
<accession>A0A437M293</accession>
<dbReference type="GO" id="GO:0006749">
    <property type="term" value="P:glutathione metabolic process"/>
    <property type="evidence" value="ECO:0007669"/>
    <property type="project" value="TreeGrafter"/>
</dbReference>
<dbReference type="EMBL" id="SACL01000009">
    <property type="protein sequence ID" value="RVT91696.1"/>
    <property type="molecule type" value="Genomic_DNA"/>
</dbReference>
<dbReference type="AlphaFoldDB" id="A0A437M293"/>
<dbReference type="GO" id="GO:0004364">
    <property type="term" value="F:glutathione transferase activity"/>
    <property type="evidence" value="ECO:0007669"/>
    <property type="project" value="TreeGrafter"/>
</dbReference>
<organism evidence="3 4">
    <name type="scientific">Rhodovarius crocodyli</name>
    <dbReference type="NCBI Taxonomy" id="1979269"/>
    <lineage>
        <taxon>Bacteria</taxon>
        <taxon>Pseudomonadati</taxon>
        <taxon>Pseudomonadota</taxon>
        <taxon>Alphaproteobacteria</taxon>
        <taxon>Acetobacterales</taxon>
        <taxon>Roseomonadaceae</taxon>
        <taxon>Rhodovarius</taxon>
    </lineage>
</organism>
<feature type="domain" description="GST N-terminal" evidence="2">
    <location>
        <begin position="28"/>
        <end position="108"/>
    </location>
</feature>
<dbReference type="PANTHER" id="PTHR42673">
    <property type="entry name" value="MALEYLACETOACETATE ISOMERASE"/>
    <property type="match status" value="1"/>
</dbReference>
<dbReference type="OrthoDB" id="9799538at2"/>
<keyword evidence="3" id="KW-0808">Transferase</keyword>
<dbReference type="CDD" id="cd03194">
    <property type="entry name" value="GST_C_3"/>
    <property type="match status" value="1"/>
</dbReference>
<dbReference type="PROSITE" id="PS50404">
    <property type="entry name" value="GST_NTER"/>
    <property type="match status" value="1"/>
</dbReference>